<dbReference type="InterPro" id="IPR000182">
    <property type="entry name" value="GNAT_dom"/>
</dbReference>
<dbReference type="eggNOG" id="COG1670">
    <property type="taxonomic scope" value="Bacteria"/>
</dbReference>
<gene>
    <name evidence="2" type="ordered locus">FRAAL0476</name>
</gene>
<proteinExistence type="predicted"/>
<dbReference type="InterPro" id="IPR051531">
    <property type="entry name" value="N-acetyltransferase"/>
</dbReference>
<dbReference type="PROSITE" id="PS51186">
    <property type="entry name" value="GNAT"/>
    <property type="match status" value="1"/>
</dbReference>
<organism evidence="2 3">
    <name type="scientific">Frankia alni (strain DSM 45986 / CECT 9034 / ACN14a)</name>
    <dbReference type="NCBI Taxonomy" id="326424"/>
    <lineage>
        <taxon>Bacteria</taxon>
        <taxon>Bacillati</taxon>
        <taxon>Actinomycetota</taxon>
        <taxon>Actinomycetes</taxon>
        <taxon>Frankiales</taxon>
        <taxon>Frankiaceae</taxon>
        <taxon>Frankia</taxon>
    </lineage>
</organism>
<name>Q0RTE8_FRAAA</name>
<dbReference type="EMBL" id="CT573213">
    <property type="protein sequence ID" value="CAJ59151.1"/>
    <property type="molecule type" value="Genomic_DNA"/>
</dbReference>
<reference evidence="2 3" key="1">
    <citation type="journal article" date="2007" name="Genome Res.">
        <title>Genome characteristics of facultatively symbiotic Frankia sp. strains reflect host range and host plant biogeography.</title>
        <authorList>
            <person name="Normand P."/>
            <person name="Lapierre P."/>
            <person name="Tisa L.S."/>
            <person name="Gogarten J.P."/>
            <person name="Alloisio N."/>
            <person name="Bagnarol E."/>
            <person name="Bassi C.A."/>
            <person name="Berry A.M."/>
            <person name="Bickhart D.M."/>
            <person name="Choisne N."/>
            <person name="Couloux A."/>
            <person name="Cournoyer B."/>
            <person name="Cruveiller S."/>
            <person name="Daubin V."/>
            <person name="Demange N."/>
            <person name="Francino M.P."/>
            <person name="Goltsman E."/>
            <person name="Huang Y."/>
            <person name="Kopp O.R."/>
            <person name="Labarre L."/>
            <person name="Lapidus A."/>
            <person name="Lavire C."/>
            <person name="Marechal J."/>
            <person name="Martinez M."/>
            <person name="Mastronunzio J.E."/>
            <person name="Mullin B.C."/>
            <person name="Niemann J."/>
            <person name="Pujic P."/>
            <person name="Rawnsley T."/>
            <person name="Rouy Z."/>
            <person name="Schenowitz C."/>
            <person name="Sellstedt A."/>
            <person name="Tavares F."/>
            <person name="Tomkins J.P."/>
            <person name="Vallenet D."/>
            <person name="Valverde C."/>
            <person name="Wall L.G."/>
            <person name="Wang Y."/>
            <person name="Medigue C."/>
            <person name="Benson D.R."/>
        </authorList>
    </citation>
    <scope>NUCLEOTIDE SEQUENCE [LARGE SCALE GENOMIC DNA]</scope>
    <source>
        <strain evidence="3">DSM 45986 / CECT 9034 / ACN14a</strain>
    </source>
</reference>
<dbReference type="GO" id="GO:0016747">
    <property type="term" value="F:acyltransferase activity, transferring groups other than amino-acyl groups"/>
    <property type="evidence" value="ECO:0007669"/>
    <property type="project" value="InterPro"/>
</dbReference>
<dbReference type="Gene3D" id="3.40.630.30">
    <property type="match status" value="1"/>
</dbReference>
<accession>Q0RTE8</accession>
<dbReference type="Pfam" id="PF13302">
    <property type="entry name" value="Acetyltransf_3"/>
    <property type="match status" value="1"/>
</dbReference>
<dbReference type="PANTHER" id="PTHR43792">
    <property type="entry name" value="GNAT FAMILY, PUTATIVE (AFU_ORTHOLOGUE AFUA_3G00765)-RELATED-RELATED"/>
    <property type="match status" value="1"/>
</dbReference>
<dbReference type="RefSeq" id="WP_011601731.1">
    <property type="nucleotide sequence ID" value="NC_008278.1"/>
</dbReference>
<evidence type="ECO:0000313" key="2">
    <source>
        <dbReference type="EMBL" id="CAJ59151.1"/>
    </source>
</evidence>
<dbReference type="AlphaFoldDB" id="Q0RTE8"/>
<evidence type="ECO:0000313" key="3">
    <source>
        <dbReference type="Proteomes" id="UP000000657"/>
    </source>
</evidence>
<sequence>MSQLHFGEPTAIVVPTVITERLLLRCWQARDVEPYAAVAADPEMGRYTGSPRSEAAVWDMEAALTGHWHLRGFGMWALEDRTTGEFIGRAGLYEEPGWPGIEAAWTIRHDRWGQGLATEAGRAVLIFAFTHVKADQIISLINPQNAASIRVATKLGFHDAGTQFRDDAIYTITHTTWANHLSR</sequence>
<dbReference type="STRING" id="326424.FRAAL0476"/>
<dbReference type="HOGENOM" id="CLU_013985_3_1_11"/>
<dbReference type="InterPro" id="IPR016181">
    <property type="entry name" value="Acyl_CoA_acyltransferase"/>
</dbReference>
<keyword evidence="3" id="KW-1185">Reference proteome</keyword>
<evidence type="ECO:0000259" key="1">
    <source>
        <dbReference type="PROSITE" id="PS51186"/>
    </source>
</evidence>
<dbReference type="KEGG" id="fal:FRAAL0476"/>
<feature type="domain" description="N-acetyltransferase" evidence="1">
    <location>
        <begin position="22"/>
        <end position="175"/>
    </location>
</feature>
<dbReference type="Proteomes" id="UP000000657">
    <property type="component" value="Chromosome"/>
</dbReference>
<protein>
    <submittedName>
        <fullName evidence="2">Acetyltransferase</fullName>
    </submittedName>
</protein>
<dbReference type="PANTHER" id="PTHR43792:SF1">
    <property type="entry name" value="N-ACETYLTRANSFERASE DOMAIN-CONTAINING PROTEIN"/>
    <property type="match status" value="1"/>
</dbReference>
<dbReference type="OrthoDB" id="3533156at2"/>
<dbReference type="SUPFAM" id="SSF55729">
    <property type="entry name" value="Acyl-CoA N-acyltransferases (Nat)"/>
    <property type="match status" value="1"/>
</dbReference>